<evidence type="ECO:0000256" key="1">
    <source>
        <dbReference type="ARBA" id="ARBA00004123"/>
    </source>
</evidence>
<evidence type="ECO:0000259" key="11">
    <source>
        <dbReference type="Pfam" id="PF08772"/>
    </source>
</evidence>
<dbReference type="GO" id="GO:0031981">
    <property type="term" value="C:nuclear lumen"/>
    <property type="evidence" value="ECO:0007669"/>
    <property type="project" value="UniProtKB-ARBA"/>
</dbReference>
<evidence type="ECO:0000256" key="6">
    <source>
        <dbReference type="ARBA" id="ARBA00022833"/>
    </source>
</evidence>
<feature type="binding site" evidence="9">
    <location>
        <position position="400"/>
    </location>
    <ligand>
        <name>Zn(2+)</name>
        <dbReference type="ChEBI" id="CHEBI:29105"/>
    </ligand>
</feature>
<keyword evidence="4 8" id="KW-0479">Metal-binding</keyword>
<dbReference type="PANTHER" id="PTHR12814:SF2">
    <property type="entry name" value="RNA-BINDING PROTEIN NOB1"/>
    <property type="match status" value="1"/>
</dbReference>
<dbReference type="InterPro" id="IPR017117">
    <property type="entry name" value="Nob1_euk"/>
</dbReference>
<gene>
    <name evidence="13" type="ORF">EGYM00163_LOCUS17897</name>
</gene>
<dbReference type="EMBL" id="HBJA01050476">
    <property type="protein sequence ID" value="CAE0806769.1"/>
    <property type="molecule type" value="Transcribed_RNA"/>
</dbReference>
<feature type="compositionally biased region" description="Polar residues" evidence="10">
    <location>
        <begin position="218"/>
        <end position="227"/>
    </location>
</feature>
<feature type="binding site" evidence="9">
    <location>
        <position position="412"/>
    </location>
    <ligand>
        <name>Zn(2+)</name>
        <dbReference type="ChEBI" id="CHEBI:29105"/>
    </ligand>
</feature>
<dbReference type="InterPro" id="IPR039907">
    <property type="entry name" value="NOB1"/>
</dbReference>
<feature type="region of interest" description="Disordered" evidence="10">
    <location>
        <begin position="290"/>
        <end position="336"/>
    </location>
</feature>
<feature type="binding site" evidence="9">
    <location>
        <position position="397"/>
    </location>
    <ligand>
        <name>Zn(2+)</name>
        <dbReference type="ChEBI" id="CHEBI:29105"/>
    </ligand>
</feature>
<dbReference type="Pfam" id="PF17146">
    <property type="entry name" value="PIN_6"/>
    <property type="match status" value="1"/>
</dbReference>
<dbReference type="GO" id="GO:0046872">
    <property type="term" value="F:metal ion binding"/>
    <property type="evidence" value="ECO:0007669"/>
    <property type="project" value="UniProtKB-UniRule"/>
</dbReference>
<feature type="binding site" evidence="9">
    <location>
        <position position="415"/>
    </location>
    <ligand>
        <name>Zn(2+)</name>
        <dbReference type="ChEBI" id="CHEBI:29105"/>
    </ligand>
</feature>
<dbReference type="FunFam" id="3.40.50.1010:FF:000020">
    <property type="entry name" value="20S-pre-rRNA D-site endonuclease NOB1"/>
    <property type="match status" value="1"/>
</dbReference>
<protein>
    <recommendedName>
        <fullName evidence="14">20S-pre-rRNA D-site endonuclease NOB1</fullName>
    </recommendedName>
</protein>
<dbReference type="GO" id="GO:0030490">
    <property type="term" value="P:maturation of SSU-rRNA"/>
    <property type="evidence" value="ECO:0007669"/>
    <property type="project" value="TreeGrafter"/>
</dbReference>
<feature type="domain" description="Ribonuclease PIN" evidence="12">
    <location>
        <begin position="12"/>
        <end position="97"/>
    </location>
</feature>
<dbReference type="InterPro" id="IPR014881">
    <property type="entry name" value="NOB1_Zn-bd"/>
</dbReference>
<feature type="region of interest" description="Disordered" evidence="10">
    <location>
        <begin position="171"/>
        <end position="276"/>
    </location>
</feature>
<evidence type="ECO:0000259" key="12">
    <source>
        <dbReference type="Pfam" id="PF17146"/>
    </source>
</evidence>
<keyword evidence="3" id="KW-0540">Nuclease</keyword>
<evidence type="ECO:0000256" key="2">
    <source>
        <dbReference type="ARBA" id="ARBA00005858"/>
    </source>
</evidence>
<dbReference type="SUPFAM" id="SSF144206">
    <property type="entry name" value="NOB1 zinc finger-like"/>
    <property type="match status" value="1"/>
</dbReference>
<keyword evidence="7 8" id="KW-0539">Nucleus</keyword>
<dbReference type="PIRSF" id="PIRSF037125">
    <property type="entry name" value="D-site_20S_pre-rRNA_nuclease"/>
    <property type="match status" value="1"/>
</dbReference>
<proteinExistence type="inferred from homology"/>
<keyword evidence="6 8" id="KW-0862">Zinc</keyword>
<organism evidence="13">
    <name type="scientific">Eutreptiella gymnastica</name>
    <dbReference type="NCBI Taxonomy" id="73025"/>
    <lineage>
        <taxon>Eukaryota</taxon>
        <taxon>Discoba</taxon>
        <taxon>Euglenozoa</taxon>
        <taxon>Euglenida</taxon>
        <taxon>Spirocuta</taxon>
        <taxon>Euglenophyceae</taxon>
        <taxon>Eutreptiales</taxon>
        <taxon>Eutreptiaceae</taxon>
        <taxon>Eutreptiella</taxon>
    </lineage>
</organism>
<dbReference type="Pfam" id="PF08772">
    <property type="entry name" value="Zn_ribbon_NOB1"/>
    <property type="match status" value="1"/>
</dbReference>
<dbReference type="InterPro" id="IPR033411">
    <property type="entry name" value="Ribonuclease_PIN"/>
</dbReference>
<evidence type="ECO:0000256" key="4">
    <source>
        <dbReference type="ARBA" id="ARBA00022723"/>
    </source>
</evidence>
<dbReference type="GO" id="GO:0016787">
    <property type="term" value="F:hydrolase activity"/>
    <property type="evidence" value="ECO:0007669"/>
    <property type="project" value="UniProtKB-KW"/>
</dbReference>
<feature type="compositionally biased region" description="Polar residues" evidence="10">
    <location>
        <begin position="237"/>
        <end position="248"/>
    </location>
</feature>
<comment type="similarity">
    <text evidence="2 8">Belongs to the NOB1 family.</text>
</comment>
<dbReference type="GO" id="GO:0030688">
    <property type="term" value="C:preribosome, small subunit precursor"/>
    <property type="evidence" value="ECO:0007669"/>
    <property type="project" value="TreeGrafter"/>
</dbReference>
<dbReference type="CDD" id="cd09876">
    <property type="entry name" value="PIN_Nob1-like"/>
    <property type="match status" value="1"/>
</dbReference>
<evidence type="ECO:0000313" key="13">
    <source>
        <dbReference type="EMBL" id="CAE0806769.1"/>
    </source>
</evidence>
<dbReference type="Gene3D" id="3.40.50.1010">
    <property type="entry name" value="5'-nuclease"/>
    <property type="match status" value="1"/>
</dbReference>
<dbReference type="GO" id="GO:0005737">
    <property type="term" value="C:cytoplasm"/>
    <property type="evidence" value="ECO:0007669"/>
    <property type="project" value="UniProtKB-ARBA"/>
</dbReference>
<evidence type="ECO:0008006" key="14">
    <source>
        <dbReference type="Google" id="ProtNLM"/>
    </source>
</evidence>
<name>A0A7S4CVP1_9EUGL</name>
<evidence type="ECO:0000256" key="10">
    <source>
        <dbReference type="SAM" id="MobiDB-lite"/>
    </source>
</evidence>
<dbReference type="InterPro" id="IPR036283">
    <property type="entry name" value="NOB1_Zf-like_sf"/>
</dbReference>
<dbReference type="Gene3D" id="6.20.210.10">
    <property type="entry name" value="Nin one binding (NOB1), Zn-ribbon-like"/>
    <property type="match status" value="1"/>
</dbReference>
<evidence type="ECO:0000256" key="7">
    <source>
        <dbReference type="ARBA" id="ARBA00023242"/>
    </source>
</evidence>
<comment type="subcellular location">
    <subcellularLocation>
        <location evidence="1">Nucleus</location>
    </subcellularLocation>
</comment>
<feature type="domain" description="Nin one binding (NOB1) Zn-ribbon-like" evidence="11">
    <location>
        <begin position="387"/>
        <end position="459"/>
    </location>
</feature>
<dbReference type="GO" id="GO:0004521">
    <property type="term" value="F:RNA endonuclease activity"/>
    <property type="evidence" value="ECO:0007669"/>
    <property type="project" value="UniProtKB-UniRule"/>
</dbReference>
<evidence type="ECO:0000256" key="3">
    <source>
        <dbReference type="ARBA" id="ARBA00022722"/>
    </source>
</evidence>
<keyword evidence="5" id="KW-0378">Hydrolase</keyword>
<feature type="compositionally biased region" description="Acidic residues" evidence="10">
    <location>
        <begin position="292"/>
        <end position="329"/>
    </location>
</feature>
<sequence>MDVSLAKDLQYLVIDTNAIIAGGNFWQKAPKVVTTDEVLTEVKDKKSATFLRDLPVTIEVENPDADSILMIMKVARELGDYGSLSKADIKVLALAYQYSRTYDTGFKHYQDAKSGAEASKPGVEDDRKVYATMEPGQPATGPASAPVAAWGKHVEPGLSFADMLRRKAAPQTVTPAAGASGELGSADGDAKPGPAAAPVNPGESESNVGTVPPDGDASTKQSGSGETTAGDEAAGVNGNQNAKEQLSEPQAPDAVPIEQVVAAEEHKTPVVDDVEDDLLAPVSTEHVLAAAEDIDEEEEEDEDDEYEEEEEWEEEDEEEEDFGGSDGEGEWITPDNVREMNLKDMGTEADEEEDTPRPVALLTTDFPMQNVAMYLGINLLAMNGLKVRWVKKWILRCHGCYTLVTDTTRQFCPQCGSGDTLKKVSYTVNDKGETKLYINPKHVIKIKHTKMYLHKPRGGKCGTNKTLVLREDQLRNCGRTYNRDKEDRKLAALWDEEWAFANVKGTEKRVTHMKAKESFFQTHKRGLVIRKKG</sequence>
<reference evidence="13" key="1">
    <citation type="submission" date="2021-01" db="EMBL/GenBank/DDBJ databases">
        <authorList>
            <person name="Corre E."/>
            <person name="Pelletier E."/>
            <person name="Niang G."/>
            <person name="Scheremetjew M."/>
            <person name="Finn R."/>
            <person name="Kale V."/>
            <person name="Holt S."/>
            <person name="Cochrane G."/>
            <person name="Meng A."/>
            <person name="Brown T."/>
            <person name="Cohen L."/>
        </authorList>
    </citation>
    <scope>NUCLEOTIDE SEQUENCE</scope>
    <source>
        <strain evidence="13">CCMP1594</strain>
    </source>
</reference>
<accession>A0A7S4CVP1</accession>
<dbReference type="AlphaFoldDB" id="A0A7S4CVP1"/>
<evidence type="ECO:0000256" key="8">
    <source>
        <dbReference type="PIRNR" id="PIRNR037125"/>
    </source>
</evidence>
<evidence type="ECO:0000256" key="9">
    <source>
        <dbReference type="PIRSR" id="PIRSR037125-1"/>
    </source>
</evidence>
<evidence type="ECO:0000256" key="5">
    <source>
        <dbReference type="ARBA" id="ARBA00022801"/>
    </source>
</evidence>
<dbReference type="PANTHER" id="PTHR12814">
    <property type="entry name" value="RNA-BINDING PROTEIN NOB1"/>
    <property type="match status" value="1"/>
</dbReference>